<comment type="caution">
    <text evidence="6">The sequence shown here is derived from an EMBL/GenBank/DDBJ whole genome shotgun (WGS) entry which is preliminary data.</text>
</comment>
<dbReference type="InterPro" id="IPR051015">
    <property type="entry name" value="EvgA-like"/>
</dbReference>
<gene>
    <name evidence="6" type="ORF">KSB_86180</name>
</gene>
<keyword evidence="1 6" id="KW-0238">DNA-binding</keyword>
<dbReference type="SUPFAM" id="SSF52172">
    <property type="entry name" value="CheY-like"/>
    <property type="match status" value="1"/>
</dbReference>
<feature type="domain" description="HTH luxR-type" evidence="4">
    <location>
        <begin position="132"/>
        <end position="194"/>
    </location>
</feature>
<dbReference type="InterPro" id="IPR011006">
    <property type="entry name" value="CheY-like_superfamily"/>
</dbReference>
<dbReference type="PROSITE" id="PS50110">
    <property type="entry name" value="RESPONSE_REGULATORY"/>
    <property type="match status" value="1"/>
</dbReference>
<protein>
    <submittedName>
        <fullName evidence="6">DNA-binding response regulator</fullName>
    </submittedName>
</protein>
<dbReference type="SMART" id="SM00421">
    <property type="entry name" value="HTH_LUXR"/>
    <property type="match status" value="1"/>
</dbReference>
<accession>A0ABQ3V560</accession>
<dbReference type="PANTHER" id="PTHR45566">
    <property type="entry name" value="HTH-TYPE TRANSCRIPTIONAL REGULATOR YHJB-RELATED"/>
    <property type="match status" value="1"/>
</dbReference>
<organism evidence="6 7">
    <name type="scientific">Ktedonobacter robiniae</name>
    <dbReference type="NCBI Taxonomy" id="2778365"/>
    <lineage>
        <taxon>Bacteria</taxon>
        <taxon>Bacillati</taxon>
        <taxon>Chloroflexota</taxon>
        <taxon>Ktedonobacteria</taxon>
        <taxon>Ktedonobacterales</taxon>
        <taxon>Ktedonobacteraceae</taxon>
        <taxon>Ktedonobacter</taxon>
    </lineage>
</organism>
<dbReference type="Gene3D" id="3.40.50.2300">
    <property type="match status" value="1"/>
</dbReference>
<evidence type="ECO:0000256" key="2">
    <source>
        <dbReference type="PROSITE-ProRule" id="PRU00169"/>
    </source>
</evidence>
<feature type="region of interest" description="Disordered" evidence="3">
    <location>
        <begin position="181"/>
        <end position="200"/>
    </location>
</feature>
<dbReference type="EMBL" id="BNJG01000004">
    <property type="protein sequence ID" value="GHO60143.1"/>
    <property type="molecule type" value="Genomic_DNA"/>
</dbReference>
<evidence type="ECO:0000259" key="5">
    <source>
        <dbReference type="PROSITE" id="PS50110"/>
    </source>
</evidence>
<dbReference type="RefSeq" id="WP_201376312.1">
    <property type="nucleotide sequence ID" value="NZ_BNJG01000004.1"/>
</dbReference>
<evidence type="ECO:0000259" key="4">
    <source>
        <dbReference type="PROSITE" id="PS50043"/>
    </source>
</evidence>
<dbReference type="PROSITE" id="PS50043">
    <property type="entry name" value="HTH_LUXR_2"/>
    <property type="match status" value="1"/>
</dbReference>
<proteinExistence type="predicted"/>
<dbReference type="InterPro" id="IPR016032">
    <property type="entry name" value="Sig_transdc_resp-reg_C-effctor"/>
</dbReference>
<sequence>MHILIAEPRDILRTGLRTIFAEDERISQIYEAATQETLKACLSSKPINLIIINTSMMSNIKDLPRGKFVLLAPEVDIELFLKAYKHGARGFLSENAPAELLRATLGLAEGSFLIEPKMTVPILDLFSGDLRFAVKEELLTPREREIVSLLREGTDRRTIAQDLHISEATLKTHIKNITRKRTESTSLSLPREINQPEISR</sequence>
<dbReference type="PANTHER" id="PTHR45566:SF2">
    <property type="entry name" value="NARL SUBFAMILY"/>
    <property type="match status" value="1"/>
</dbReference>
<dbReference type="CDD" id="cd06170">
    <property type="entry name" value="LuxR_C_like"/>
    <property type="match status" value="1"/>
</dbReference>
<name>A0ABQ3V560_9CHLR</name>
<evidence type="ECO:0000313" key="6">
    <source>
        <dbReference type="EMBL" id="GHO60143.1"/>
    </source>
</evidence>
<dbReference type="InterPro" id="IPR000792">
    <property type="entry name" value="Tscrpt_reg_LuxR_C"/>
</dbReference>
<evidence type="ECO:0000256" key="1">
    <source>
        <dbReference type="ARBA" id="ARBA00023125"/>
    </source>
</evidence>
<comment type="caution">
    <text evidence="2">Lacks conserved residue(s) required for the propagation of feature annotation.</text>
</comment>
<dbReference type="InterPro" id="IPR001789">
    <property type="entry name" value="Sig_transdc_resp-reg_receiver"/>
</dbReference>
<reference evidence="6 7" key="1">
    <citation type="journal article" date="2021" name="Int. J. Syst. Evol. Microbiol.">
        <title>Reticulibacter mediterranei gen. nov., sp. nov., within the new family Reticulibacteraceae fam. nov., and Ktedonospora formicarum gen. nov., sp. nov., Ktedonobacter robiniae sp. nov., Dictyobacter formicarum sp. nov. and Dictyobacter arantiisoli sp. nov., belonging to the class Ktedonobacteria.</title>
        <authorList>
            <person name="Yabe S."/>
            <person name="Zheng Y."/>
            <person name="Wang C.M."/>
            <person name="Sakai Y."/>
            <person name="Abe K."/>
            <person name="Yokota A."/>
            <person name="Donadio S."/>
            <person name="Cavaletti L."/>
            <person name="Monciardini P."/>
        </authorList>
    </citation>
    <scope>NUCLEOTIDE SEQUENCE [LARGE SCALE GENOMIC DNA]</scope>
    <source>
        <strain evidence="6 7">SOSP1-30</strain>
    </source>
</reference>
<dbReference type="PRINTS" id="PR00038">
    <property type="entry name" value="HTHLUXR"/>
</dbReference>
<dbReference type="SUPFAM" id="SSF46894">
    <property type="entry name" value="C-terminal effector domain of the bipartite response regulators"/>
    <property type="match status" value="1"/>
</dbReference>
<dbReference type="Pfam" id="PF00196">
    <property type="entry name" value="GerE"/>
    <property type="match status" value="1"/>
</dbReference>
<feature type="domain" description="Response regulatory" evidence="5">
    <location>
        <begin position="2"/>
        <end position="109"/>
    </location>
</feature>
<dbReference type="GO" id="GO:0003677">
    <property type="term" value="F:DNA binding"/>
    <property type="evidence" value="ECO:0007669"/>
    <property type="project" value="UniProtKB-KW"/>
</dbReference>
<evidence type="ECO:0000313" key="7">
    <source>
        <dbReference type="Proteomes" id="UP000654345"/>
    </source>
</evidence>
<dbReference type="Proteomes" id="UP000654345">
    <property type="component" value="Unassembled WGS sequence"/>
</dbReference>
<evidence type="ECO:0000256" key="3">
    <source>
        <dbReference type="SAM" id="MobiDB-lite"/>
    </source>
</evidence>
<keyword evidence="7" id="KW-1185">Reference proteome</keyword>